<dbReference type="RefSeq" id="XP_033460082.1">
    <property type="nucleotide sequence ID" value="XM_033600542.1"/>
</dbReference>
<proteinExistence type="predicted"/>
<dbReference type="InterPro" id="IPR052895">
    <property type="entry name" value="HetReg/Transcr_Mod"/>
</dbReference>
<name>A0A6J3M4T9_9PEZI</name>
<gene>
    <name evidence="3" type="ORF">K489DRAFT_305603</name>
</gene>
<dbReference type="PANTHER" id="PTHR24148:SF73">
    <property type="entry name" value="HET DOMAIN PROTEIN (AFU_ORTHOLOGUE AFUA_8G01020)"/>
    <property type="match status" value="1"/>
</dbReference>
<dbReference type="Pfam" id="PF06985">
    <property type="entry name" value="HET"/>
    <property type="match status" value="1"/>
</dbReference>
<protein>
    <recommendedName>
        <fullName evidence="1">Heterokaryon incompatibility domain-containing protein</fullName>
    </recommendedName>
</protein>
<sequence>FTPLSYTWGEPAQTKRIYINGAHLPVTAQLHRAMTCLRKLQSNLIKKDFFSESSNSSETFWWIDAICVNQQDLDERSHQVSLMTRLYRSAELVHVWLGDEDDTTTKAMRLVHHVAYRPTSYEDILSWKYIRKPGQTHRPAGPEIALPSAVMINCGSQQCTWEELMRTASTLSFFSDDLAIESAQAGKALAHSPTVSCFQNAMALDEVRAATARGQKYIAFTDLACHTRDCLATDARDKVYAMLPMTNPDEIPTKADYRIDKFEAYVAVLLPLFSSDLNFLAACQNEEMPLDRPSWIPDFNQPWIAHPIWPFLSPQCSLRKHDFRAGVPIIEHFATSRSLAVHGVVLDEIDRIDTAYVQHNNADHSTLRNLIDTWWTFSHDRRRELLDETDLTGVDWRSILFINSCYDEDVFKKSLCLNPQWDTSARGPEARESRYTPMKDRALKDDPTFQRVRDTLLGIEDDSGVTELMVNEDVSLSEPKGLGHFRRMAIGRRAAMTTQGLTCLIPEYAQLGDSVAWFKGSTETYVLRPQGESGWSIVGSTCKF</sequence>
<reference evidence="3" key="2">
    <citation type="submission" date="2020-04" db="EMBL/GenBank/DDBJ databases">
        <authorList>
            <consortium name="NCBI Genome Project"/>
        </authorList>
    </citation>
    <scope>NUCLEOTIDE SEQUENCE</scope>
    <source>
        <strain evidence="3">CBS 342.82</strain>
    </source>
</reference>
<feature type="domain" description="Heterokaryon incompatibility" evidence="1">
    <location>
        <begin position="3"/>
        <end position="121"/>
    </location>
</feature>
<feature type="non-terminal residue" evidence="3">
    <location>
        <position position="544"/>
    </location>
</feature>
<feature type="non-terminal residue" evidence="3">
    <location>
        <position position="1"/>
    </location>
</feature>
<evidence type="ECO:0000259" key="1">
    <source>
        <dbReference type="Pfam" id="PF06985"/>
    </source>
</evidence>
<dbReference type="PANTHER" id="PTHR24148">
    <property type="entry name" value="ANKYRIN REPEAT DOMAIN-CONTAINING PROTEIN 39 HOMOLOG-RELATED"/>
    <property type="match status" value="1"/>
</dbReference>
<dbReference type="InterPro" id="IPR010730">
    <property type="entry name" value="HET"/>
</dbReference>
<evidence type="ECO:0000313" key="3">
    <source>
        <dbReference type="RefSeq" id="XP_033460082.1"/>
    </source>
</evidence>
<reference evidence="3" key="3">
    <citation type="submission" date="2025-08" db="UniProtKB">
        <authorList>
            <consortium name="RefSeq"/>
        </authorList>
    </citation>
    <scope>IDENTIFICATION</scope>
    <source>
        <strain evidence="3">CBS 342.82</strain>
    </source>
</reference>
<dbReference type="AlphaFoldDB" id="A0A6J3M4T9"/>
<evidence type="ECO:0000313" key="2">
    <source>
        <dbReference type="Proteomes" id="UP000504637"/>
    </source>
</evidence>
<keyword evidence="2" id="KW-1185">Reference proteome</keyword>
<dbReference type="GeneID" id="54358342"/>
<accession>A0A6J3M4T9</accession>
<reference evidence="3" key="1">
    <citation type="submission" date="2020-01" db="EMBL/GenBank/DDBJ databases">
        <authorList>
            <consortium name="DOE Joint Genome Institute"/>
            <person name="Haridas S."/>
            <person name="Albert R."/>
            <person name="Binder M."/>
            <person name="Bloem J."/>
            <person name="Labutti K."/>
            <person name="Salamov A."/>
            <person name="Andreopoulos B."/>
            <person name="Baker S.E."/>
            <person name="Barry K."/>
            <person name="Bills G."/>
            <person name="Bluhm B.H."/>
            <person name="Cannon C."/>
            <person name="Castanera R."/>
            <person name="Culley D.E."/>
            <person name="Daum C."/>
            <person name="Ezra D."/>
            <person name="Gonzalez J.B."/>
            <person name="Henrissat B."/>
            <person name="Kuo A."/>
            <person name="Liang C."/>
            <person name="Lipzen A."/>
            <person name="Lutzoni F."/>
            <person name="Magnuson J."/>
            <person name="Mondo S."/>
            <person name="Nolan M."/>
            <person name="Ohm R."/>
            <person name="Pangilinan J."/>
            <person name="Park H.-J."/>
            <person name="Ramirez L."/>
            <person name="Alfaro M."/>
            <person name="Sun H."/>
            <person name="Tritt A."/>
            <person name="Yoshinaga Y."/>
            <person name="Zwiers L.-H."/>
            <person name="Turgeon B.G."/>
            <person name="Goodwin S.B."/>
            <person name="Spatafora J.W."/>
            <person name="Crous P.W."/>
            <person name="Grigoriev I.V."/>
        </authorList>
    </citation>
    <scope>NUCLEOTIDE SEQUENCE</scope>
    <source>
        <strain evidence="3">CBS 342.82</strain>
    </source>
</reference>
<dbReference type="OrthoDB" id="194358at2759"/>
<dbReference type="Proteomes" id="UP000504637">
    <property type="component" value="Unplaced"/>
</dbReference>
<organism evidence="3">
    <name type="scientific">Dissoconium aciculare CBS 342.82</name>
    <dbReference type="NCBI Taxonomy" id="1314786"/>
    <lineage>
        <taxon>Eukaryota</taxon>
        <taxon>Fungi</taxon>
        <taxon>Dikarya</taxon>
        <taxon>Ascomycota</taxon>
        <taxon>Pezizomycotina</taxon>
        <taxon>Dothideomycetes</taxon>
        <taxon>Dothideomycetidae</taxon>
        <taxon>Mycosphaerellales</taxon>
        <taxon>Dissoconiaceae</taxon>
        <taxon>Dissoconium</taxon>
    </lineage>
</organism>